<dbReference type="PANTHER" id="PTHR10357">
    <property type="entry name" value="ALPHA-AMYLASE FAMILY MEMBER"/>
    <property type="match status" value="1"/>
</dbReference>
<evidence type="ECO:0000313" key="21">
    <source>
        <dbReference type="Proteomes" id="UP001181693"/>
    </source>
</evidence>
<evidence type="ECO:0000256" key="6">
    <source>
        <dbReference type="ARBA" id="ARBA00022968"/>
    </source>
</evidence>
<evidence type="ECO:0000256" key="16">
    <source>
        <dbReference type="ARBA" id="ARBA00083001"/>
    </source>
</evidence>
<feature type="region of interest" description="Disordered" evidence="17">
    <location>
        <begin position="1"/>
        <end position="40"/>
    </location>
</feature>
<dbReference type="Gene3D" id="3.90.400.10">
    <property type="entry name" value="Oligo-1,6-glucosidase, Domain 2"/>
    <property type="match status" value="1"/>
</dbReference>
<organism evidence="20 21">
    <name type="scientific">Pyxicephalus adspersus</name>
    <name type="common">African bullfrog</name>
    <dbReference type="NCBI Taxonomy" id="30357"/>
    <lineage>
        <taxon>Eukaryota</taxon>
        <taxon>Metazoa</taxon>
        <taxon>Chordata</taxon>
        <taxon>Craniata</taxon>
        <taxon>Vertebrata</taxon>
        <taxon>Euteleostomi</taxon>
        <taxon>Amphibia</taxon>
        <taxon>Batrachia</taxon>
        <taxon>Anura</taxon>
        <taxon>Neobatrachia</taxon>
        <taxon>Ranoidea</taxon>
        <taxon>Pyxicephalidae</taxon>
        <taxon>Pyxicephalinae</taxon>
        <taxon>Pyxicephalus</taxon>
    </lineage>
</organism>
<reference evidence="20" key="1">
    <citation type="thesis" date="2020" institute="ProQuest LLC" country="789 East Eisenhower Parkway, Ann Arbor, MI, USA">
        <title>Comparative Genomics and Chromosome Evolution.</title>
        <authorList>
            <person name="Mudd A.B."/>
        </authorList>
    </citation>
    <scope>NUCLEOTIDE SEQUENCE</scope>
    <source>
        <strain evidence="20">1538</strain>
        <tissue evidence="20">Blood</tissue>
    </source>
</reference>
<evidence type="ECO:0000256" key="18">
    <source>
        <dbReference type="SAM" id="Phobius"/>
    </source>
</evidence>
<evidence type="ECO:0000256" key="2">
    <source>
        <dbReference type="ARBA" id="ARBA00022448"/>
    </source>
</evidence>
<evidence type="ECO:0000259" key="19">
    <source>
        <dbReference type="SMART" id="SM00642"/>
    </source>
</evidence>
<evidence type="ECO:0000256" key="15">
    <source>
        <dbReference type="ARBA" id="ARBA00080119"/>
    </source>
</evidence>
<dbReference type="GO" id="GO:0006865">
    <property type="term" value="P:amino acid transport"/>
    <property type="evidence" value="ECO:0007669"/>
    <property type="project" value="UniProtKB-KW"/>
</dbReference>
<keyword evidence="21" id="KW-1185">Reference proteome</keyword>
<dbReference type="GO" id="GO:0005975">
    <property type="term" value="P:carbohydrate metabolic process"/>
    <property type="evidence" value="ECO:0007669"/>
    <property type="project" value="InterPro"/>
</dbReference>
<evidence type="ECO:0000313" key="20">
    <source>
        <dbReference type="EMBL" id="DBA27186.1"/>
    </source>
</evidence>
<evidence type="ECO:0000256" key="9">
    <source>
        <dbReference type="ARBA" id="ARBA00023136"/>
    </source>
</evidence>
<keyword evidence="3" id="KW-1003">Cell membrane</keyword>
<evidence type="ECO:0000256" key="3">
    <source>
        <dbReference type="ARBA" id="ARBA00022475"/>
    </source>
</evidence>
<dbReference type="Pfam" id="PF00128">
    <property type="entry name" value="Alpha-amylase"/>
    <property type="match status" value="1"/>
</dbReference>
<feature type="transmembrane region" description="Helical" evidence="18">
    <location>
        <begin position="83"/>
        <end position="105"/>
    </location>
</feature>
<feature type="domain" description="Glycosyl hydrolase family 13 catalytic" evidence="19">
    <location>
        <begin position="120"/>
        <end position="526"/>
    </location>
</feature>
<comment type="subcellular location">
    <subcellularLocation>
        <location evidence="1">Apical cell membrane</location>
        <topology evidence="1">Single-pass type II membrane protein</topology>
    </subcellularLocation>
</comment>
<keyword evidence="8 18" id="KW-1133">Transmembrane helix</keyword>
<evidence type="ECO:0000256" key="1">
    <source>
        <dbReference type="ARBA" id="ARBA00004655"/>
    </source>
</evidence>
<evidence type="ECO:0000256" key="5">
    <source>
        <dbReference type="ARBA" id="ARBA00022692"/>
    </source>
</evidence>
<evidence type="ECO:0000256" key="11">
    <source>
        <dbReference type="ARBA" id="ARBA00023180"/>
    </source>
</evidence>
<evidence type="ECO:0000256" key="8">
    <source>
        <dbReference type="ARBA" id="ARBA00022989"/>
    </source>
</evidence>
<keyword evidence="4" id="KW-0597">Phosphoprotein</keyword>
<dbReference type="Proteomes" id="UP001181693">
    <property type="component" value="Unassembled WGS sequence"/>
</dbReference>
<sequence>MDEEVNSVELKQKSGHENNGFVADHDGQEETPSRKNSQTEASTYAVKINEYDPSMPLKPYAGMPKDVLLQFSNQTCYKVTREILFWLIIVATLAIIAATIAIIALSPKCLDWWQSSPIYQVYPKSFRDSDGDGSGDLKGVQEKIDHFVYLGVKTVWVAPFYKSTLKDYRYAVDDFRQVDPSFGTMADFENMLSALHDKGIKLIIDLIPNHTSDKHNWFQLSRTRTDKYTDYYIWEDCAVVDTRVVPPNNWVSMYGNSAWEYDSVRKQCYFHQFRKEQPDLNLHNPDVNKEILDIISFWLEKGVDGFTVDAAKFLLEAEHLRDEPQVNKTQPPNLVTSYSDLYHDYTTTQVGMHDILRNFRQTMNKYSREPGRYRFMGTESNDHNMVAKTMLYYGNSFIEEADLPLNFYLYDLNKDISGNSIYDTVDLWMRSMPKGKWPHWMVGNSRNSRVASRVGKDYVNVLNMLLLTLPGTPTTYYGEELGMMDNPALNENSYPSAEYDPSEYPEKTPMQWDSSLNAGFNGGNTTWLPVNQDYKELNVEVQMQEANSTLNLYRDILNLRKGELPLHRGWMCYAFHDPNIFAYVREIDGLNKVFMVVLNFGAPTSVDIKNKVKDIPAQAKIRLSTISANNGKSVNTENISTQRGEGIILEYKTNKPLHNKEEFKNSCFISEKACYSSAFNLLYKNC</sequence>
<dbReference type="InterPro" id="IPR017853">
    <property type="entry name" value="GH"/>
</dbReference>
<dbReference type="InterPro" id="IPR006047">
    <property type="entry name" value="GH13_cat_dom"/>
</dbReference>
<proteinExistence type="predicted"/>
<dbReference type="Gene3D" id="2.60.40.1180">
    <property type="entry name" value="Golgi alpha-mannosidase II"/>
    <property type="match status" value="1"/>
</dbReference>
<keyword evidence="9 18" id="KW-0472">Membrane</keyword>
<protein>
    <recommendedName>
        <fullName evidence="13">Amino acid transporter heavy chain SLC3A1</fullName>
    </recommendedName>
    <alternativeName>
        <fullName evidence="16">Neutral and basic amino acid transport protein</fullName>
    </alternativeName>
    <alternativeName>
        <fullName evidence="15">Solute carrier family 3 member 1</fullName>
    </alternativeName>
    <alternativeName>
        <fullName evidence="14">b(0,+)-type amino acid transporter-related heavy chain</fullName>
    </alternativeName>
</protein>
<dbReference type="EMBL" id="DYDO01000004">
    <property type="protein sequence ID" value="DBA27186.1"/>
    <property type="molecule type" value="Genomic_DNA"/>
</dbReference>
<dbReference type="FunFam" id="2.60.40.1180:FF:000026">
    <property type="entry name" value="Solute carrier family 3 (amino acid transporter heavy chain), member 1"/>
    <property type="match status" value="1"/>
</dbReference>
<name>A0AAV3ARV1_PYXAD</name>
<dbReference type="SUPFAM" id="SSF51445">
    <property type="entry name" value="(Trans)glycosidases"/>
    <property type="match status" value="1"/>
</dbReference>
<dbReference type="InterPro" id="IPR045857">
    <property type="entry name" value="O16G_dom_2"/>
</dbReference>
<evidence type="ECO:0000256" key="7">
    <source>
        <dbReference type="ARBA" id="ARBA00022970"/>
    </source>
</evidence>
<keyword evidence="5 18" id="KW-0812">Transmembrane</keyword>
<dbReference type="FunFam" id="3.90.400.10:FF:000001">
    <property type="entry name" value="Maltase A3, isoform A"/>
    <property type="match status" value="1"/>
</dbReference>
<dbReference type="CDD" id="cd11359">
    <property type="entry name" value="AmyAc_SLC3A1"/>
    <property type="match status" value="1"/>
</dbReference>
<evidence type="ECO:0000256" key="13">
    <source>
        <dbReference type="ARBA" id="ARBA00068638"/>
    </source>
</evidence>
<dbReference type="AlphaFoldDB" id="A0AAV3ARV1"/>
<dbReference type="PANTHER" id="PTHR10357:SF179">
    <property type="entry name" value="NEUTRAL AND BASIC AMINO ACID TRANSPORT PROTEIN RBAT"/>
    <property type="match status" value="1"/>
</dbReference>
<keyword evidence="10" id="KW-1015">Disulfide bond</keyword>
<dbReference type="GO" id="GO:0016324">
    <property type="term" value="C:apical plasma membrane"/>
    <property type="evidence" value="ECO:0007669"/>
    <property type="project" value="UniProtKB-SubCell"/>
</dbReference>
<accession>A0AAV3ARV1</accession>
<keyword evidence="6" id="KW-0735">Signal-anchor</keyword>
<evidence type="ECO:0000256" key="17">
    <source>
        <dbReference type="SAM" id="MobiDB-lite"/>
    </source>
</evidence>
<feature type="compositionally biased region" description="Basic and acidic residues" evidence="17">
    <location>
        <begin position="23"/>
        <end position="33"/>
    </location>
</feature>
<evidence type="ECO:0000256" key="10">
    <source>
        <dbReference type="ARBA" id="ARBA00023157"/>
    </source>
</evidence>
<evidence type="ECO:0000256" key="14">
    <source>
        <dbReference type="ARBA" id="ARBA00076162"/>
    </source>
</evidence>
<dbReference type="SMART" id="SM00642">
    <property type="entry name" value="Aamy"/>
    <property type="match status" value="1"/>
</dbReference>
<comment type="caution">
    <text evidence="20">The sequence shown here is derived from an EMBL/GenBank/DDBJ whole genome shotgun (WGS) entry which is preliminary data.</text>
</comment>
<dbReference type="Gene3D" id="3.20.20.80">
    <property type="entry name" value="Glycosidases"/>
    <property type="match status" value="1"/>
</dbReference>
<dbReference type="InterPro" id="IPR013780">
    <property type="entry name" value="Glyco_hydro_b"/>
</dbReference>
<keyword evidence="2" id="KW-0813">Transport</keyword>
<keyword evidence="11" id="KW-0325">Glycoprotein</keyword>
<evidence type="ECO:0000256" key="4">
    <source>
        <dbReference type="ARBA" id="ARBA00022553"/>
    </source>
</evidence>
<gene>
    <name evidence="20" type="ORF">GDO54_011356</name>
</gene>
<evidence type="ECO:0000256" key="12">
    <source>
        <dbReference type="ARBA" id="ARBA00062813"/>
    </source>
</evidence>
<keyword evidence="7" id="KW-0029">Amino-acid transport</keyword>
<comment type="subunit">
    <text evidence="12">Disulfide-linked heterodimer composed of the catalytic light subunit SLC7A9 and the heavy subunit SLC3A1. The heterodimer is the minimal functional unit. Assembles in non-covalently linked heterotetramers (dimers of heterodimers) and higher order oligomers; the oligomerization is mediated by SLC3A1 likely to prevent degradation in the endoplasmic reticulum and facilitate heteromer trafficking to the plasma membrane. Disulfide-linked heterodimer composed of the catalytic light subunit SLC7A13 and the heavy subunit SLC3A1.</text>
</comment>